<evidence type="ECO:0000256" key="1">
    <source>
        <dbReference type="ARBA" id="ARBA00023172"/>
    </source>
</evidence>
<dbReference type="STRING" id="1165861.A0A0L0V2R6"/>
<evidence type="ECO:0008006" key="5">
    <source>
        <dbReference type="Google" id="ProtNLM"/>
    </source>
</evidence>
<keyword evidence="4" id="KW-1185">Reference proteome</keyword>
<dbReference type="InterPro" id="IPR043502">
    <property type="entry name" value="DNA/RNA_pol_sf"/>
</dbReference>
<name>A0A0L0V2R6_9BASI</name>
<dbReference type="GO" id="GO:0015074">
    <property type="term" value="P:DNA integration"/>
    <property type="evidence" value="ECO:0007669"/>
    <property type="project" value="InterPro"/>
</dbReference>
<accession>A0A0L0V2R6</accession>
<dbReference type="SUPFAM" id="SSF56672">
    <property type="entry name" value="DNA/RNA polymerases"/>
    <property type="match status" value="1"/>
</dbReference>
<dbReference type="InterPro" id="IPR052055">
    <property type="entry name" value="Hepadnavirus_pol/RT"/>
</dbReference>
<dbReference type="Gene3D" id="1.10.443.10">
    <property type="entry name" value="Intergrase catalytic core"/>
    <property type="match status" value="1"/>
</dbReference>
<gene>
    <name evidence="3" type="ORF">PSTG_13049</name>
</gene>
<evidence type="ECO:0000313" key="3">
    <source>
        <dbReference type="EMBL" id="KNE93600.1"/>
    </source>
</evidence>
<evidence type="ECO:0000313" key="4">
    <source>
        <dbReference type="Proteomes" id="UP000054564"/>
    </source>
</evidence>
<protein>
    <recommendedName>
        <fullName evidence="5">Reverse transcriptase domain-containing protein</fullName>
    </recommendedName>
</protein>
<feature type="region of interest" description="Disordered" evidence="2">
    <location>
        <begin position="1"/>
        <end position="111"/>
    </location>
</feature>
<reference evidence="4" key="1">
    <citation type="submission" date="2014-03" db="EMBL/GenBank/DDBJ databases">
        <title>The Genome Sequence of Puccinia striiformis f. sp. tritici PST-78.</title>
        <authorList>
            <consortium name="The Broad Institute Genome Sequencing Platform"/>
            <person name="Cuomo C."/>
            <person name="Hulbert S."/>
            <person name="Chen X."/>
            <person name="Walker B."/>
            <person name="Young S.K."/>
            <person name="Zeng Q."/>
            <person name="Gargeya S."/>
            <person name="Fitzgerald M."/>
            <person name="Haas B."/>
            <person name="Abouelleil A."/>
            <person name="Alvarado L."/>
            <person name="Arachchi H.M."/>
            <person name="Berlin A.M."/>
            <person name="Chapman S.B."/>
            <person name="Goldberg J."/>
            <person name="Griggs A."/>
            <person name="Gujja S."/>
            <person name="Hansen M."/>
            <person name="Howarth C."/>
            <person name="Imamovic A."/>
            <person name="Larimer J."/>
            <person name="McCowan C."/>
            <person name="Montmayeur A."/>
            <person name="Murphy C."/>
            <person name="Neiman D."/>
            <person name="Pearson M."/>
            <person name="Priest M."/>
            <person name="Roberts A."/>
            <person name="Saif S."/>
            <person name="Shea T."/>
            <person name="Sisk P."/>
            <person name="Sykes S."/>
            <person name="Wortman J."/>
            <person name="Nusbaum C."/>
            <person name="Birren B."/>
        </authorList>
    </citation>
    <scope>NUCLEOTIDE SEQUENCE [LARGE SCALE GENOMIC DNA]</scope>
    <source>
        <strain evidence="4">race PST-78</strain>
    </source>
</reference>
<dbReference type="Proteomes" id="UP000054564">
    <property type="component" value="Unassembled WGS sequence"/>
</dbReference>
<dbReference type="PANTHER" id="PTHR33050:SF7">
    <property type="entry name" value="RIBONUCLEASE H"/>
    <property type="match status" value="1"/>
</dbReference>
<dbReference type="InterPro" id="IPR013762">
    <property type="entry name" value="Integrase-like_cat_sf"/>
</dbReference>
<dbReference type="OrthoDB" id="2506773at2759"/>
<dbReference type="InterPro" id="IPR011010">
    <property type="entry name" value="DNA_brk_join_enz"/>
</dbReference>
<feature type="compositionally biased region" description="Polar residues" evidence="2">
    <location>
        <begin position="500"/>
        <end position="517"/>
    </location>
</feature>
<comment type="caution">
    <text evidence="3">The sequence shown here is derived from an EMBL/GenBank/DDBJ whole genome shotgun (WGS) entry which is preliminary data.</text>
</comment>
<feature type="compositionally biased region" description="Acidic residues" evidence="2">
    <location>
        <begin position="101"/>
        <end position="111"/>
    </location>
</feature>
<evidence type="ECO:0000256" key="2">
    <source>
        <dbReference type="SAM" id="MobiDB-lite"/>
    </source>
</evidence>
<sequence>MKVRTGKGPGNPSQNPNPPVPNSQPTSSEQLGGTPTTQAATQPKPNPPRKTRATRSTTARPGKSPNETALPGGDLGNPIPLAEVTASLNNKNRTKTGIQDDTIDDKDDDDTPQFISIRDGPKEAAIQQARQAQLALNKAVKAEDDGNDKRADFFYAIYHSLLPPTIRTGKPTAQPAAIISTRPTNLIDSSFSSSIDQKRPHPDGVVTEVRNLKFKWGVSNSHSNGGFAPYFHKNIIELKGFLPLTIFNKEWQARALAWNAKNQSKVSEEDKGLKYWGLKVPNEYAISFRDCPLNYVVFYETMRFTYRYETLGQWILLHKLNCDKILRKDGFMTALRYDIKIRTNAWQYKPIEDGKEYVSDFSKMKRETYEEAYGEACNNDELQPYEIGGSREKWDPVTGTRPTKGVQGIPDIRAPQQPAPVTPLLRVPIVPTVPALPSKPTQPRNHRAGNGYQGNNFNPSYARNIGRQGGRNREYTSDPINNPEILLSPCATEPQPSDGEAQSPTPEALNLSSSHPTDSLVEWPEDVSCEMNIEEWEKALQSNNLMEEFSDVIHGFINGFHQGIPTHDLGRDCFFFTPPNHQGALLVREEIERSMKKEIAAKRMFGPYTKEQVHTRFGFFRTNPLGAVVNGDGSIRPITDLSFPRNTEIPSANSFVDKHDYDTTWDDFCIVSKFFRSQNQPLLLAIFDWEKAYRQIPTAKDQWPYLMIQDFNNQILIDTRIAFGGVAGCGSFGHPAGAWKQIMLREFPLLAVFRWVDDNLFVKTLDAQISLDQIVERSNKLGVKTNPTKISPFKKEQKYIGFIWNATRKTVRLPEEKKLQRIQQLKDFLNPSQTFDYKKVEVMAGRLNHVPFPKRDIAWLETVTIRLGLLVLAKLGVIPGKVFNVWTDNTTTENCISKQKSKHLRANEEWKVIQDKLVEMQIDITSKRVTSEDNRADALSREMKPNHVPTESTCHPQEMFDLKRIKPFLQDGTNPKKATPQDIHFLNGFKWNTVLSYNAAVKKYTKFSEITGKSSFTLPLLPEEIYEFCYWAGRVLNEPTVHDVASLTLAKYLFGLQAWHLYHHKRYPDLTKPTVTVLLRSSAHANAELSAKPKKGAIHLHHLVLLARTLAGGNQFHRALLGLAIIASWGMARMSELTYDTPSGPLRKTSSVLTSDAVFIRGPKSIGGTLSIRGAKTCIPGGIQFLSFHPVSNMLCPVRALVRRIDDTKGKDTSLFGYDDEDGNRVHLTKAVVCRTLSEIWARHGCAGLSGHSFRVGGASFRNATGTPVKRIQTLGRWTSDCYLLYIRPYSPSEVQETFKLWAELNACWRAS</sequence>
<keyword evidence="1" id="KW-0233">DNA recombination</keyword>
<dbReference type="SUPFAM" id="SSF56349">
    <property type="entry name" value="DNA breaking-rejoining enzymes"/>
    <property type="match status" value="1"/>
</dbReference>
<feature type="compositionally biased region" description="Low complexity" evidence="2">
    <location>
        <begin position="23"/>
        <end position="43"/>
    </location>
</feature>
<dbReference type="PANTHER" id="PTHR33050">
    <property type="entry name" value="REVERSE TRANSCRIPTASE DOMAIN-CONTAINING PROTEIN"/>
    <property type="match status" value="1"/>
</dbReference>
<feature type="region of interest" description="Disordered" evidence="2">
    <location>
        <begin position="434"/>
        <end position="460"/>
    </location>
</feature>
<feature type="region of interest" description="Disordered" evidence="2">
    <location>
        <begin position="389"/>
        <end position="419"/>
    </location>
</feature>
<dbReference type="EMBL" id="AJIL01000134">
    <property type="protein sequence ID" value="KNE93600.1"/>
    <property type="molecule type" value="Genomic_DNA"/>
</dbReference>
<dbReference type="GO" id="GO:0003677">
    <property type="term" value="F:DNA binding"/>
    <property type="evidence" value="ECO:0007669"/>
    <property type="project" value="InterPro"/>
</dbReference>
<feature type="region of interest" description="Disordered" evidence="2">
    <location>
        <begin position="479"/>
        <end position="518"/>
    </location>
</feature>
<proteinExistence type="predicted"/>
<dbReference type="GO" id="GO:0006310">
    <property type="term" value="P:DNA recombination"/>
    <property type="evidence" value="ECO:0007669"/>
    <property type="project" value="UniProtKB-KW"/>
</dbReference>
<organism evidence="3 4">
    <name type="scientific">Puccinia striiformis f. sp. tritici PST-78</name>
    <dbReference type="NCBI Taxonomy" id="1165861"/>
    <lineage>
        <taxon>Eukaryota</taxon>
        <taxon>Fungi</taxon>
        <taxon>Dikarya</taxon>
        <taxon>Basidiomycota</taxon>
        <taxon>Pucciniomycotina</taxon>
        <taxon>Pucciniomycetes</taxon>
        <taxon>Pucciniales</taxon>
        <taxon>Pucciniaceae</taxon>
        <taxon>Puccinia</taxon>
    </lineage>
</organism>